<dbReference type="GO" id="GO:0006611">
    <property type="term" value="P:protein export from nucleus"/>
    <property type="evidence" value="ECO:0007669"/>
    <property type="project" value="TreeGrafter"/>
</dbReference>
<comment type="caution">
    <text evidence="8">The sequence shown here is derived from an EMBL/GenBank/DDBJ whole genome shotgun (WGS) entry which is preliminary data.</text>
</comment>
<dbReference type="EMBL" id="LGAV01000001">
    <property type="protein sequence ID" value="KOS16504.1"/>
    <property type="molecule type" value="Genomic_DNA"/>
</dbReference>
<keyword evidence="7" id="KW-0539">Nucleus</keyword>
<protein>
    <submittedName>
        <fullName evidence="8">Uncharacterized protein</fullName>
    </submittedName>
</protein>
<evidence type="ECO:0000313" key="8">
    <source>
        <dbReference type="EMBL" id="KOS16504.1"/>
    </source>
</evidence>
<dbReference type="GeneID" id="28729700"/>
<comment type="similarity">
    <text evidence="3">Belongs to the exportin family.</text>
</comment>
<dbReference type="STRING" id="77020.A0A0M8MXT7"/>
<evidence type="ECO:0000256" key="3">
    <source>
        <dbReference type="ARBA" id="ARBA00009466"/>
    </source>
</evidence>
<evidence type="ECO:0000256" key="4">
    <source>
        <dbReference type="ARBA" id="ARBA00022448"/>
    </source>
</evidence>
<evidence type="ECO:0000256" key="1">
    <source>
        <dbReference type="ARBA" id="ARBA00004123"/>
    </source>
</evidence>
<dbReference type="GO" id="GO:0005643">
    <property type="term" value="C:nuclear pore"/>
    <property type="evidence" value="ECO:0007669"/>
    <property type="project" value="TreeGrafter"/>
</dbReference>
<dbReference type="RefSeq" id="XP_017994136.1">
    <property type="nucleotide sequence ID" value="XM_018137824.1"/>
</dbReference>
<evidence type="ECO:0000313" key="9">
    <source>
        <dbReference type="Proteomes" id="UP000037751"/>
    </source>
</evidence>
<dbReference type="GO" id="GO:0005049">
    <property type="term" value="F:nuclear export signal receptor activity"/>
    <property type="evidence" value="ECO:0007669"/>
    <property type="project" value="InterPro"/>
</dbReference>
<dbReference type="AlphaFoldDB" id="A0A0M8MXT7"/>
<keyword evidence="4" id="KW-0813">Transport</keyword>
<dbReference type="OrthoDB" id="5548448at2759"/>
<name>A0A0M8MXT7_9BASI</name>
<keyword evidence="9" id="KW-1185">Reference proteome</keyword>
<comment type="subcellular location">
    <subcellularLocation>
        <location evidence="2">Cytoplasm</location>
    </subcellularLocation>
    <subcellularLocation>
        <location evidence="1">Nucleus</location>
    </subcellularLocation>
</comment>
<dbReference type="InterPro" id="IPR044189">
    <property type="entry name" value="XPO4/7-like"/>
</dbReference>
<dbReference type="GO" id="GO:0005737">
    <property type="term" value="C:cytoplasm"/>
    <property type="evidence" value="ECO:0007669"/>
    <property type="project" value="UniProtKB-SubCell"/>
</dbReference>
<sequence>MATEIHALVQADARREQLQHHVETACAQLGSVHADEREKASSTLLSLGSSPTVVDDTCFLLASSRDDTAHFHVLGALLQALPRIDVDDASRAAPSLISVRDWLIQSAMARTEAAYAGGRAWPAYVRTRHYRVVVLLTLRIAGQHRRGDPSPLLQLGTHLVQMCQSSDVPQWVGVALAALLLEELQARTALSEDGVPTMQLGLRVDEVLWCHALVETQILPTLLPALLHVLHTATERVQHASNEQASFALDLCHAVSQAVKEATHWRSIPIAAVRDDATVAAWTPEQVWQSVEGLALGNVDDVRSPLSTVLAPILHSPDLPPLLGTTGRLAQTIAADVPSHAWAAHQIAQNVHASMQAMALYVEPNGSTESAWKAQRVALFAQLDLDLQAMAPRLSQVDTDSLAVLQRITHIYTRLLQGKSALVLLHGAMDPAALLQTLARVSATCYHIAFALVPSMNDAEATAASDMAVEEALGLWRSLLAELPNTDKAGLYGSICEQVVLPYQTGRLQAAATSAETDDEEMGEEQGRDVDVYDEQLTMYAALARPQLDRVLPALAALKPAMEGTAIAPAVWEQWHWLALLLGHILADPASRECVTAPEAIQHASHETKTHVWMSIHTYWTLLQSLVPQHPMTAMPASPQTVESLLWLVARWVPTYLFNEISPLVGDDGEHMLDAMIACMYDLITSWKSEEGVMMSMAHVWEAWTYTPGVMTRLLAKPAVLALVRETLQTLETLPAASQVPLLRALVRCVDAARDSATASASETRAAYYPLLLEAAQARMEAAAHAPAVTMQTALGLWEAMAAAADPQVSGQVHTHMLARMSAIVDLAQAQGGQADVQMAALQATQALLQAWPELADAASWLTTVSSSTAALLQVVPPTLLSLPRGRGVDATVEELLIAYLSVVTELLQAGTNVSPDVPTHDAQHPTTCSVQAFVAIAPILDVDMLRVPRVRDAVARLLHILLLVAQPVLLASTANAAMAAWGPTPYDGQTASVLTYPGASLCPLHMVLRGAVYVMGTADTLTETSAGNVAQALGYLAEALPELPASAQAALVQHLIDSVACDILCALLLRPLHKPMLTPLLLALRKITLARMDAAQLGGQATFLSFIAEHLTHMDLPSSGSDAQPRLRAEYSAAAEHILQTILTSRAPASPAHSVPAIAARMQVKAEMTAAVGLNRLLRPYIWRTRSTLILC</sequence>
<accession>A0A0M8MXT7</accession>
<dbReference type="VEuPathDB" id="FungiDB:Malapachy_3352"/>
<evidence type="ECO:0000256" key="6">
    <source>
        <dbReference type="ARBA" id="ARBA00022927"/>
    </source>
</evidence>
<evidence type="ECO:0000256" key="5">
    <source>
        <dbReference type="ARBA" id="ARBA00022490"/>
    </source>
</evidence>
<organism evidence="8 9">
    <name type="scientific">Malassezia pachydermatis</name>
    <dbReference type="NCBI Taxonomy" id="77020"/>
    <lineage>
        <taxon>Eukaryota</taxon>
        <taxon>Fungi</taxon>
        <taxon>Dikarya</taxon>
        <taxon>Basidiomycota</taxon>
        <taxon>Ustilaginomycotina</taxon>
        <taxon>Malasseziomycetes</taxon>
        <taxon>Malasseziales</taxon>
        <taxon>Malasseziaceae</taxon>
        <taxon>Malassezia</taxon>
    </lineage>
</organism>
<proteinExistence type="inferred from homology"/>
<dbReference type="Proteomes" id="UP000037751">
    <property type="component" value="Unassembled WGS sequence"/>
</dbReference>
<reference evidence="8 9" key="1">
    <citation type="submission" date="2015-07" db="EMBL/GenBank/DDBJ databases">
        <title>Draft Genome Sequence of Malassezia furfur CBS1878 and Malassezia pachydermatis CBS1879.</title>
        <authorList>
            <person name="Triana S."/>
            <person name="Ohm R."/>
            <person name="Gonzalez A."/>
            <person name="DeCock H."/>
            <person name="Restrepo S."/>
            <person name="Celis A."/>
        </authorList>
    </citation>
    <scope>NUCLEOTIDE SEQUENCE [LARGE SCALE GENOMIC DNA]</scope>
    <source>
        <strain evidence="8 9">CBS 1879</strain>
    </source>
</reference>
<gene>
    <name evidence="8" type="ORF">Malapachy_3352</name>
</gene>
<evidence type="ECO:0000256" key="2">
    <source>
        <dbReference type="ARBA" id="ARBA00004496"/>
    </source>
</evidence>
<dbReference type="PANTHER" id="PTHR12596">
    <property type="entry name" value="EXPORTIN 4,7-RELATED"/>
    <property type="match status" value="1"/>
</dbReference>
<keyword evidence="6" id="KW-0653">Protein transport</keyword>
<evidence type="ECO:0000256" key="7">
    <source>
        <dbReference type="ARBA" id="ARBA00023242"/>
    </source>
</evidence>
<dbReference type="PANTHER" id="PTHR12596:SF1">
    <property type="entry name" value="EXPORTIN-4"/>
    <property type="match status" value="1"/>
</dbReference>
<keyword evidence="5" id="KW-0963">Cytoplasm</keyword>